<keyword evidence="1" id="KW-0808">Transferase</keyword>
<dbReference type="PANTHER" id="PTHR48228">
    <property type="entry name" value="SUCCINYL-COA--D-CITRAMALATE COA-TRANSFERASE"/>
    <property type="match status" value="1"/>
</dbReference>
<keyword evidence="2" id="KW-1185">Reference proteome</keyword>
<dbReference type="Proteomes" id="UP000467130">
    <property type="component" value="Chromosome"/>
</dbReference>
<dbReference type="InterPro" id="IPR023606">
    <property type="entry name" value="CoA-Trfase_III_dom_1_sf"/>
</dbReference>
<organism evidence="1 2">
    <name type="scientific">Mycobacterium stomatepiae</name>
    <dbReference type="NCBI Taxonomy" id="470076"/>
    <lineage>
        <taxon>Bacteria</taxon>
        <taxon>Bacillati</taxon>
        <taxon>Actinomycetota</taxon>
        <taxon>Actinomycetes</taxon>
        <taxon>Mycobacteriales</taxon>
        <taxon>Mycobacteriaceae</taxon>
        <taxon>Mycobacterium</taxon>
        <taxon>Mycobacterium simiae complex</taxon>
    </lineage>
</organism>
<dbReference type="Gene3D" id="3.40.50.10540">
    <property type="entry name" value="Crotonobetainyl-coa:carnitine coa-transferase, domain 1"/>
    <property type="match status" value="1"/>
</dbReference>
<dbReference type="Gene3D" id="3.30.1540.10">
    <property type="entry name" value="formyl-coa transferase, domain 3"/>
    <property type="match status" value="1"/>
</dbReference>
<sequence>MAWGPKEAIISRTDSGGGAHPKVMQGVRVLEVAAWTYVPAAGAVLAEWGADVIKIEHPETGDPQRGLITSGLVQAAAVNTMVELPNRGKRSVGLDLRSDAGRQVLMELAATSDVFLTNFLPPARAALRIEVEDLREANPDIIYVRGSGQGQRGPERDRGGYDGSAFWARSIADIATGSSDGWPMRQPGPAFGDLIGGMTIAGGIAAALFHRERTGRSTVVDNSLLHTAMWAAGASLLGAGVNGSYEPATTDRYNVPNPVVNVYRTGDERYITLVMLQSDRYWDEFVTKGGRPDLASDARFCSAKARYANRRACIAELDAMFAARSFDEWRTVLADVEGVWAPVLRPNEVLADPQVQANGYLREIALDDGTRFAIVSGPIQFDESPPVLARAPEHGEHTDEVLTELGYETEKILELKVAGAVL</sequence>
<dbReference type="InterPro" id="IPR050509">
    <property type="entry name" value="CoA-transferase_III"/>
</dbReference>
<evidence type="ECO:0000313" key="2">
    <source>
        <dbReference type="Proteomes" id="UP000467130"/>
    </source>
</evidence>
<dbReference type="Pfam" id="PF02515">
    <property type="entry name" value="CoA_transf_3"/>
    <property type="match status" value="1"/>
</dbReference>
<proteinExistence type="predicted"/>
<reference evidence="1 2" key="1">
    <citation type="journal article" date="2019" name="Emerg. Microbes Infect.">
        <title>Comprehensive subspecies identification of 175 nontuberculous mycobacteria species based on 7547 genomic profiles.</title>
        <authorList>
            <person name="Matsumoto Y."/>
            <person name="Kinjo T."/>
            <person name="Motooka D."/>
            <person name="Nabeya D."/>
            <person name="Jung N."/>
            <person name="Uechi K."/>
            <person name="Horii T."/>
            <person name="Iida T."/>
            <person name="Fujita J."/>
            <person name="Nakamura S."/>
        </authorList>
    </citation>
    <scope>NUCLEOTIDE SEQUENCE [LARGE SCALE GENOMIC DNA]</scope>
    <source>
        <strain evidence="1 2">JCM 17783</strain>
    </source>
</reference>
<gene>
    <name evidence="1" type="ORF">MSTO_23780</name>
</gene>
<evidence type="ECO:0000313" key="1">
    <source>
        <dbReference type="EMBL" id="BBY22173.1"/>
    </source>
</evidence>
<dbReference type="KEGG" id="msto:MSTO_23780"/>
<dbReference type="InterPro" id="IPR044855">
    <property type="entry name" value="CoA-Trfase_III_dom3_sf"/>
</dbReference>
<protein>
    <submittedName>
        <fullName evidence="1">CoA transferase</fullName>
    </submittedName>
</protein>
<accession>A0A7I7Q7D2</accession>
<dbReference type="InterPro" id="IPR003673">
    <property type="entry name" value="CoA-Trfase_fam_III"/>
</dbReference>
<name>A0A7I7Q7D2_9MYCO</name>
<dbReference type="AlphaFoldDB" id="A0A7I7Q7D2"/>
<dbReference type="GO" id="GO:0016740">
    <property type="term" value="F:transferase activity"/>
    <property type="evidence" value="ECO:0007669"/>
    <property type="project" value="UniProtKB-KW"/>
</dbReference>
<dbReference type="PANTHER" id="PTHR48228:SF2">
    <property type="entry name" value="E-CINNAMOYL-COA:R-PHENYLLACTATE COA TRANSFERASE LARGE SUBUNIT"/>
    <property type="match status" value="1"/>
</dbReference>
<dbReference type="SUPFAM" id="SSF89796">
    <property type="entry name" value="CoA-transferase family III (CaiB/BaiF)"/>
    <property type="match status" value="1"/>
</dbReference>
<dbReference type="EMBL" id="AP022587">
    <property type="protein sequence ID" value="BBY22173.1"/>
    <property type="molecule type" value="Genomic_DNA"/>
</dbReference>